<dbReference type="GeneID" id="69966978"/>
<dbReference type="Proteomes" id="UP000234420">
    <property type="component" value="Unassembled WGS sequence"/>
</dbReference>
<evidence type="ECO:0000313" key="2">
    <source>
        <dbReference type="Proteomes" id="UP000234420"/>
    </source>
</evidence>
<sequence length="87" mass="9918">MRTVDIFHFEKYSNGAFLIGDLCEVNGQERVIDAEYICCNGITEELIAGLEDGWEMCTRRTVDISSLSQKQQQKINKLILWDKAFAG</sequence>
<organism evidence="1 2">
    <name type="scientific">Photobacterium carnosum</name>
    <dbReference type="NCBI Taxonomy" id="2023717"/>
    <lineage>
        <taxon>Bacteria</taxon>
        <taxon>Pseudomonadati</taxon>
        <taxon>Pseudomonadota</taxon>
        <taxon>Gammaproteobacteria</taxon>
        <taxon>Vibrionales</taxon>
        <taxon>Vibrionaceae</taxon>
        <taxon>Photobacterium</taxon>
    </lineage>
</organism>
<protein>
    <submittedName>
        <fullName evidence="1">Uncharacterized protein</fullName>
    </submittedName>
</protein>
<dbReference type="RefSeq" id="WP_101767389.1">
    <property type="nucleotide sequence ID" value="NZ_BPPU01000003.1"/>
</dbReference>
<dbReference type="EMBL" id="NPIB01000002">
    <property type="protein sequence ID" value="PLC59186.1"/>
    <property type="molecule type" value="Genomic_DNA"/>
</dbReference>
<name>A0A2N4UVZ2_9GAMM</name>
<keyword evidence="2" id="KW-1185">Reference proteome</keyword>
<reference evidence="1 2" key="1">
    <citation type="journal article" date="2018" name="Syst. Appl. Microbiol.">
        <title>Photobacterium carnosum sp. nov., isolated from spoiled modified atmosphere packaged poultry meat.</title>
        <authorList>
            <person name="Hilgarth M."/>
            <person name="Fuertes S."/>
            <person name="Ehrmann M."/>
            <person name="Vogel R.F."/>
        </authorList>
    </citation>
    <scope>NUCLEOTIDE SEQUENCE [LARGE SCALE GENOMIC DNA]</scope>
    <source>
        <strain evidence="1 2">TMW 2.2021</strain>
    </source>
</reference>
<accession>A0A2N4UVZ2</accession>
<gene>
    <name evidence="1" type="ORF">CIK00_02680</name>
</gene>
<proteinExistence type="predicted"/>
<comment type="caution">
    <text evidence="1">The sequence shown here is derived from an EMBL/GenBank/DDBJ whole genome shotgun (WGS) entry which is preliminary data.</text>
</comment>
<evidence type="ECO:0000313" key="1">
    <source>
        <dbReference type="EMBL" id="PLC59186.1"/>
    </source>
</evidence>
<dbReference type="AlphaFoldDB" id="A0A2N4UVZ2"/>